<feature type="compositionally biased region" description="Basic and acidic residues" evidence="1">
    <location>
        <begin position="14"/>
        <end position="36"/>
    </location>
</feature>
<proteinExistence type="predicted"/>
<feature type="compositionally biased region" description="Polar residues" evidence="1">
    <location>
        <begin position="1"/>
        <end position="10"/>
    </location>
</feature>
<dbReference type="EMBL" id="JXNT01000024">
    <property type="protein sequence ID" value="ODM14561.1"/>
    <property type="molecule type" value="Genomic_DNA"/>
</dbReference>
<protein>
    <submittedName>
        <fullName evidence="2">Uncharacterized protein</fullName>
    </submittedName>
</protein>
<dbReference type="Proteomes" id="UP000094569">
    <property type="component" value="Unassembled WGS sequence"/>
</dbReference>
<feature type="compositionally biased region" description="Basic residues" evidence="1">
    <location>
        <begin position="37"/>
        <end position="48"/>
    </location>
</feature>
<evidence type="ECO:0000256" key="1">
    <source>
        <dbReference type="SAM" id="MobiDB-lite"/>
    </source>
</evidence>
<reference evidence="2 3" key="1">
    <citation type="journal article" date="2016" name="BMC Genomics">
        <title>Comparative genomic and transcriptomic analyses of the Fuzhuan brick tea-fermentation fungus Aspergillus cristatus.</title>
        <authorList>
            <person name="Ge Y."/>
            <person name="Wang Y."/>
            <person name="Liu Y."/>
            <person name="Tan Y."/>
            <person name="Ren X."/>
            <person name="Zhang X."/>
            <person name="Hyde K.D."/>
            <person name="Liu Y."/>
            <person name="Liu Z."/>
        </authorList>
    </citation>
    <scope>NUCLEOTIDE SEQUENCE [LARGE SCALE GENOMIC DNA]</scope>
    <source>
        <strain evidence="2 3">GZAAS20.1005</strain>
    </source>
</reference>
<evidence type="ECO:0000313" key="2">
    <source>
        <dbReference type="EMBL" id="ODM14561.1"/>
    </source>
</evidence>
<name>A0A1E3B141_ASPCR</name>
<dbReference type="AlphaFoldDB" id="A0A1E3B141"/>
<dbReference type="VEuPathDB" id="FungiDB:SI65_10047"/>
<feature type="compositionally biased region" description="Basic and acidic residues" evidence="1">
    <location>
        <begin position="55"/>
        <end position="76"/>
    </location>
</feature>
<comment type="caution">
    <text evidence="2">The sequence shown here is derived from an EMBL/GenBank/DDBJ whole genome shotgun (WGS) entry which is preliminary data.</text>
</comment>
<gene>
    <name evidence="2" type="ORF">SI65_10047</name>
</gene>
<keyword evidence="3" id="KW-1185">Reference proteome</keyword>
<accession>A0A1E3B141</accession>
<sequence>MPSPANNDNSMELPVKEEPVRVKEKDNKDKKNESRPKPTHKKRPRGRKQATVDTENAKPTETNKTKSSAKRPDDSSAHGPIRASSKMFLETSKKSPRQT</sequence>
<organism evidence="2 3">
    <name type="scientific">Aspergillus cristatus</name>
    <name type="common">Chinese Fuzhuan brick tea-fermentation fungus</name>
    <name type="synonym">Eurotium cristatum</name>
    <dbReference type="NCBI Taxonomy" id="573508"/>
    <lineage>
        <taxon>Eukaryota</taxon>
        <taxon>Fungi</taxon>
        <taxon>Dikarya</taxon>
        <taxon>Ascomycota</taxon>
        <taxon>Pezizomycotina</taxon>
        <taxon>Eurotiomycetes</taxon>
        <taxon>Eurotiomycetidae</taxon>
        <taxon>Eurotiales</taxon>
        <taxon>Aspergillaceae</taxon>
        <taxon>Aspergillus</taxon>
        <taxon>Aspergillus subgen. Aspergillus</taxon>
    </lineage>
</organism>
<feature type="region of interest" description="Disordered" evidence="1">
    <location>
        <begin position="1"/>
        <end position="99"/>
    </location>
</feature>
<evidence type="ECO:0000313" key="3">
    <source>
        <dbReference type="Proteomes" id="UP000094569"/>
    </source>
</evidence>